<accession>A0AAF3EP52</accession>
<organism evidence="1 2">
    <name type="scientific">Mesorhabditis belari</name>
    <dbReference type="NCBI Taxonomy" id="2138241"/>
    <lineage>
        <taxon>Eukaryota</taxon>
        <taxon>Metazoa</taxon>
        <taxon>Ecdysozoa</taxon>
        <taxon>Nematoda</taxon>
        <taxon>Chromadorea</taxon>
        <taxon>Rhabditida</taxon>
        <taxon>Rhabditina</taxon>
        <taxon>Rhabditomorpha</taxon>
        <taxon>Rhabditoidea</taxon>
        <taxon>Rhabditidae</taxon>
        <taxon>Mesorhabditinae</taxon>
        <taxon>Mesorhabditis</taxon>
    </lineage>
</organism>
<evidence type="ECO:0000313" key="2">
    <source>
        <dbReference type="WBParaSite" id="MBELARI_LOCUS15477"/>
    </source>
</evidence>
<name>A0AAF3EP52_9BILA</name>
<dbReference type="WBParaSite" id="MBELARI_LOCUS15477">
    <property type="protein sequence ID" value="MBELARI_LOCUS15477"/>
    <property type="gene ID" value="MBELARI_LOCUS15477"/>
</dbReference>
<proteinExistence type="predicted"/>
<protein>
    <submittedName>
        <fullName evidence="2">Uncharacterized protein</fullName>
    </submittedName>
</protein>
<evidence type="ECO:0000313" key="1">
    <source>
        <dbReference type="Proteomes" id="UP000887575"/>
    </source>
</evidence>
<reference evidence="2" key="1">
    <citation type="submission" date="2024-02" db="UniProtKB">
        <authorList>
            <consortium name="WormBaseParasite"/>
        </authorList>
    </citation>
    <scope>IDENTIFICATION</scope>
</reference>
<dbReference type="Proteomes" id="UP000887575">
    <property type="component" value="Unassembled WGS sequence"/>
</dbReference>
<sequence>MAYRSAYLPSMQKMPGLTNQQVYQIQHYNEMKAVGRDLRVLFRARDAAHHAAQQAAYLVAHQQQQYKGTHSSSYDDCVTAVEGREVAGRQVGNGTFVEIVAKAPVYSQYFGSFYGY</sequence>
<keyword evidence="1" id="KW-1185">Reference proteome</keyword>
<dbReference type="AlphaFoldDB" id="A0AAF3EP52"/>